<keyword evidence="1" id="KW-0472">Membrane</keyword>
<dbReference type="EMBL" id="BAAARB010000001">
    <property type="protein sequence ID" value="GAA2365415.1"/>
    <property type="molecule type" value="Genomic_DNA"/>
</dbReference>
<comment type="caution">
    <text evidence="2">The sequence shown here is derived from an EMBL/GenBank/DDBJ whole genome shotgun (WGS) entry which is preliminary data.</text>
</comment>
<dbReference type="RefSeq" id="WP_045540197.1">
    <property type="nucleotide sequence ID" value="NZ_BAAARB010000001.1"/>
</dbReference>
<proteinExistence type="predicted"/>
<evidence type="ECO:0000313" key="2">
    <source>
        <dbReference type="EMBL" id="GAA2365415.1"/>
    </source>
</evidence>
<feature type="transmembrane region" description="Helical" evidence="1">
    <location>
        <begin position="183"/>
        <end position="203"/>
    </location>
</feature>
<accession>A0ABN3H038</accession>
<dbReference type="Proteomes" id="UP001501170">
    <property type="component" value="Unassembled WGS sequence"/>
</dbReference>
<name>A0ABN3H038_9ACTN</name>
<keyword evidence="3" id="KW-1185">Reference proteome</keyword>
<organism evidence="2 3">
    <name type="scientific">Gordonia cholesterolivorans</name>
    <dbReference type="NCBI Taxonomy" id="559625"/>
    <lineage>
        <taxon>Bacteria</taxon>
        <taxon>Bacillati</taxon>
        <taxon>Actinomycetota</taxon>
        <taxon>Actinomycetes</taxon>
        <taxon>Mycobacteriales</taxon>
        <taxon>Gordoniaceae</taxon>
        <taxon>Gordonia</taxon>
    </lineage>
</organism>
<evidence type="ECO:0000256" key="1">
    <source>
        <dbReference type="SAM" id="Phobius"/>
    </source>
</evidence>
<gene>
    <name evidence="2" type="ORF">GCM10009855_00820</name>
</gene>
<reference evidence="2 3" key="1">
    <citation type="journal article" date="2019" name="Int. J. Syst. Evol. Microbiol.">
        <title>The Global Catalogue of Microorganisms (GCM) 10K type strain sequencing project: providing services to taxonomists for standard genome sequencing and annotation.</title>
        <authorList>
            <consortium name="The Broad Institute Genomics Platform"/>
            <consortium name="The Broad Institute Genome Sequencing Center for Infectious Disease"/>
            <person name="Wu L."/>
            <person name="Ma J."/>
        </authorList>
    </citation>
    <scope>NUCLEOTIDE SEQUENCE [LARGE SCALE GENOMIC DNA]</scope>
    <source>
        <strain evidence="2 3">JCM 16227</strain>
    </source>
</reference>
<evidence type="ECO:0000313" key="3">
    <source>
        <dbReference type="Proteomes" id="UP001501170"/>
    </source>
</evidence>
<keyword evidence="1" id="KW-1133">Transmembrane helix</keyword>
<protein>
    <submittedName>
        <fullName evidence="2">Uncharacterized protein</fullName>
    </submittedName>
</protein>
<keyword evidence="1" id="KW-0812">Transmembrane</keyword>
<sequence>MLSDQLRRVDAELIALGRLRERLAAVVAAGDASVECVDPAEMLRLMRAARTGAGEVLDRHLNGEQRERLAAAAAETGPGLAYRTEIEWPHLYRRVEELRLSGATADDPRVQKLVSRMEELSVQVTGDDAEISAAVRGAWRDDPAGMSGGRTGSGPVACVGGVRRSRAARPPTRRRRRRRLMSSWPGAGSLLPLFVPLVMLLILAGLGVIAWAVPISVAVACAVFSSLVCWRKRFRGCGRENE</sequence>
<feature type="transmembrane region" description="Helical" evidence="1">
    <location>
        <begin position="209"/>
        <end position="230"/>
    </location>
</feature>